<reference evidence="1 2" key="1">
    <citation type="submission" date="2016-10" db="EMBL/GenBank/DDBJ databases">
        <title>Evaluation of Human, Veterinary and Environmental Mycobacterium chelonae Isolates by Core Genome Phylogenomic Analysis, Targeted Gene Comparison, and Anti-microbial Susceptibility Patterns: A Tale of Mistaken Identities.</title>
        <authorList>
            <person name="Fogelson S.B."/>
            <person name="Camus A.C."/>
            <person name="Lorenz W."/>
            <person name="Vasireddy R."/>
            <person name="Vasireddy S."/>
            <person name="Smith T."/>
            <person name="Brown-Elliott B.A."/>
            <person name="Wallace R.J.Jr."/>
            <person name="Hasan N.A."/>
            <person name="Reischl U."/>
            <person name="Sanchez S."/>
        </authorList>
    </citation>
    <scope>NUCLEOTIDE SEQUENCE [LARGE SCALE GENOMIC DNA]</scope>
    <source>
        <strain evidence="1 2">15515</strain>
    </source>
</reference>
<dbReference type="AlphaFoldDB" id="A0A1S1LFC2"/>
<gene>
    <name evidence="1" type="ORF">BKG82_23045</name>
</gene>
<evidence type="ECO:0000313" key="2">
    <source>
        <dbReference type="Proteomes" id="UP000180043"/>
    </source>
</evidence>
<accession>A0A1S1LFC2</accession>
<name>A0A1S1LFC2_MYCCH</name>
<comment type="caution">
    <text evidence="1">The sequence shown here is derived from an EMBL/GenBank/DDBJ whole genome shotgun (WGS) entry which is preliminary data.</text>
</comment>
<sequence>MADWLLWQSMALVAAIWHPSAPKVCGWAMTITPGVGLEFNDSGTSTHAIGTRLMYLNDEEYSKAWQDIPPDFGGRDVWRKS</sequence>
<evidence type="ECO:0000313" key="1">
    <source>
        <dbReference type="EMBL" id="OHU51476.1"/>
    </source>
</evidence>
<protein>
    <submittedName>
        <fullName evidence="1">Uncharacterized protein</fullName>
    </submittedName>
</protein>
<organism evidence="1 2">
    <name type="scientific">Mycobacteroides chelonae</name>
    <name type="common">Mycobacterium chelonae</name>
    <dbReference type="NCBI Taxonomy" id="1774"/>
    <lineage>
        <taxon>Bacteria</taxon>
        <taxon>Bacillati</taxon>
        <taxon>Actinomycetota</taxon>
        <taxon>Actinomycetes</taxon>
        <taxon>Mycobacteriales</taxon>
        <taxon>Mycobacteriaceae</taxon>
        <taxon>Mycobacteroides</taxon>
    </lineage>
</organism>
<dbReference type="EMBL" id="MLIQ01000023">
    <property type="protein sequence ID" value="OHU51476.1"/>
    <property type="molecule type" value="Genomic_DNA"/>
</dbReference>
<proteinExistence type="predicted"/>
<dbReference type="Proteomes" id="UP000180043">
    <property type="component" value="Unassembled WGS sequence"/>
</dbReference>